<dbReference type="AlphaFoldDB" id="A0A8T0AXA9"/>
<dbReference type="EMBL" id="JABFDY010000014">
    <property type="protein sequence ID" value="KAF7698152.1"/>
    <property type="molecule type" value="Genomic_DNA"/>
</dbReference>
<feature type="region of interest" description="Disordered" evidence="1">
    <location>
        <begin position="173"/>
        <end position="194"/>
    </location>
</feature>
<reference evidence="2" key="1">
    <citation type="submission" date="2020-08" db="EMBL/GenBank/DDBJ databases">
        <title>Chromosome-level assembly of Southern catfish (Silurus meridionalis) provides insights into visual adaptation to the nocturnal and benthic lifestyles.</title>
        <authorList>
            <person name="Zhang Y."/>
            <person name="Wang D."/>
            <person name="Peng Z."/>
        </authorList>
    </citation>
    <scope>NUCLEOTIDE SEQUENCE</scope>
    <source>
        <strain evidence="2">SWU-2019-XX</strain>
        <tissue evidence="2">Muscle</tissue>
    </source>
</reference>
<name>A0A8T0AXA9_SILME</name>
<dbReference type="InterPro" id="IPR024149">
    <property type="entry name" value="Paralemmin-3"/>
</dbReference>
<evidence type="ECO:0000313" key="3">
    <source>
        <dbReference type="Proteomes" id="UP000606274"/>
    </source>
</evidence>
<organism evidence="2 3">
    <name type="scientific">Silurus meridionalis</name>
    <name type="common">Southern catfish</name>
    <name type="synonym">Silurus soldatovi meridionalis</name>
    <dbReference type="NCBI Taxonomy" id="175797"/>
    <lineage>
        <taxon>Eukaryota</taxon>
        <taxon>Metazoa</taxon>
        <taxon>Chordata</taxon>
        <taxon>Craniata</taxon>
        <taxon>Vertebrata</taxon>
        <taxon>Euteleostomi</taxon>
        <taxon>Actinopterygii</taxon>
        <taxon>Neopterygii</taxon>
        <taxon>Teleostei</taxon>
        <taxon>Ostariophysi</taxon>
        <taxon>Siluriformes</taxon>
        <taxon>Siluridae</taxon>
        <taxon>Silurus</taxon>
    </lineage>
</organism>
<accession>A0A8T0AXA9</accession>
<comment type="caution">
    <text evidence="2">The sequence shown here is derived from an EMBL/GenBank/DDBJ whole genome shotgun (WGS) entry which is preliminary data.</text>
</comment>
<evidence type="ECO:0000313" key="2">
    <source>
        <dbReference type="EMBL" id="KAF7698152.1"/>
    </source>
</evidence>
<feature type="region of interest" description="Disordered" evidence="1">
    <location>
        <begin position="57"/>
        <end position="153"/>
    </location>
</feature>
<proteinExistence type="predicted"/>
<keyword evidence="3" id="KW-1185">Reference proteome</keyword>
<evidence type="ECO:0008006" key="4">
    <source>
        <dbReference type="Google" id="ProtNLM"/>
    </source>
</evidence>
<dbReference type="PANTHER" id="PTHR47528:SF1">
    <property type="entry name" value="PARALEMMIN-3"/>
    <property type="match status" value="1"/>
</dbReference>
<feature type="region of interest" description="Disordered" evidence="1">
    <location>
        <begin position="313"/>
        <end position="332"/>
    </location>
</feature>
<gene>
    <name evidence="2" type="ORF">HF521_004662</name>
</gene>
<feature type="compositionally biased region" description="Basic and acidic residues" evidence="1">
    <location>
        <begin position="57"/>
        <end position="70"/>
    </location>
</feature>
<sequence>MSYGTKENYSSVACIFVQLGSICTADMVEWRRLGMDEAGKYQQRLQTIAEKRRIQEEEEKVRRKMEEEQLKLAQHKRKSQREQWLMEVTPSSTEDPKRKSGIPTPQTKEQSVEDSEILMEKEMEITESMKEESTQIGENEPSSHSADDTEQPAQANLGEEEINVLEVLETEVEQSLLPKASQEDTEEERKAETEELNLNQLEHIDQPHHVLLQTPDEVHFSLADRNTELFIAEDNTEVEEEEWELVNCSPEKELDLVLTSDSTEAPTDSAVGHKDDGTVLKVEQVFISDKEEGIEIGASEVLNLVVAEKVSVRSREERPPEGEIQTHAGTSAPLQELSNVSDINGCKDLYSTSLLLLQSVEGAEQNRLGNVRTHEIVLKVAMLYNQS</sequence>
<feature type="compositionally biased region" description="Basic and acidic residues" evidence="1">
    <location>
        <begin position="118"/>
        <end position="133"/>
    </location>
</feature>
<feature type="compositionally biased region" description="Polar residues" evidence="1">
    <location>
        <begin position="134"/>
        <end position="144"/>
    </location>
</feature>
<dbReference type="Proteomes" id="UP000606274">
    <property type="component" value="Unassembled WGS sequence"/>
</dbReference>
<evidence type="ECO:0000256" key="1">
    <source>
        <dbReference type="SAM" id="MobiDB-lite"/>
    </source>
</evidence>
<protein>
    <recommendedName>
        <fullName evidence="4">Paralemmin 3</fullName>
    </recommendedName>
</protein>
<dbReference type="PANTHER" id="PTHR47528">
    <property type="entry name" value="PARALEMMIN-3"/>
    <property type="match status" value="1"/>
</dbReference>